<dbReference type="EMBL" id="JBBMEJ010000013">
    <property type="protein sequence ID" value="MEQ2371493.1"/>
    <property type="molecule type" value="Genomic_DNA"/>
</dbReference>
<comment type="caution">
    <text evidence="1">The sequence shown here is derived from an EMBL/GenBank/DDBJ whole genome shotgun (WGS) entry which is preliminary data.</text>
</comment>
<accession>A0ABV1BFT9</accession>
<name>A0ABV1BFT9_9FIRM</name>
<sequence length="114" mass="13583">MRGRRPKERKCYVLRTSEGTVVEVTREVYLEWYQSRRRERYQSERKRKYSVSSLEALSEKGMIPEGLADSPEDTVIRKLCVEKLQAVMEELAEADAYLLYLLFFEEVTVKEPRR</sequence>
<proteinExistence type="predicted"/>
<reference evidence="1 2" key="1">
    <citation type="submission" date="2024-03" db="EMBL/GenBank/DDBJ databases">
        <title>Human intestinal bacterial collection.</title>
        <authorList>
            <person name="Pauvert C."/>
            <person name="Hitch T.C.A."/>
            <person name="Clavel T."/>
        </authorList>
    </citation>
    <scope>NUCLEOTIDE SEQUENCE [LARGE SCALE GENOMIC DNA]</scope>
    <source>
        <strain evidence="1 2">CLA-JM-H16</strain>
    </source>
</reference>
<dbReference type="Proteomes" id="UP001473063">
    <property type="component" value="Unassembled WGS sequence"/>
</dbReference>
<evidence type="ECO:0000313" key="1">
    <source>
        <dbReference type="EMBL" id="MEQ2371493.1"/>
    </source>
</evidence>
<dbReference type="RefSeq" id="WP_349057032.1">
    <property type="nucleotide sequence ID" value="NZ_JBBMEJ010000013.1"/>
</dbReference>
<gene>
    <name evidence="1" type="ORF">WMO28_11205</name>
</gene>
<protein>
    <submittedName>
        <fullName evidence="1">Sigma-70 family RNA polymerase sigma factor</fullName>
    </submittedName>
</protein>
<evidence type="ECO:0000313" key="2">
    <source>
        <dbReference type="Proteomes" id="UP001473063"/>
    </source>
</evidence>
<organism evidence="1 2">
    <name type="scientific">Blautia aquisgranensis</name>
    <dbReference type="NCBI Taxonomy" id="3133153"/>
    <lineage>
        <taxon>Bacteria</taxon>
        <taxon>Bacillati</taxon>
        <taxon>Bacillota</taxon>
        <taxon>Clostridia</taxon>
        <taxon>Lachnospirales</taxon>
        <taxon>Lachnospiraceae</taxon>
        <taxon>Blautia</taxon>
    </lineage>
</organism>
<keyword evidence="2" id="KW-1185">Reference proteome</keyword>